<sequence>MTPIFVFSASRTPYVRHHNSPLLSLSPTPTPTPTPTSTSTLHLFSTFSFSFINVFYIFQQLSLSPSIRYLGRPPADMTQQVNKLLSDLMYSSPPLPSPPPFSPAMHGLDASDFGGARSPASNRFLAWHHSLTLKIPRISFSAKYTYSKWSTYLCTEVVMAGRLCCPLAYFVKMPFLLILFLRIEIKEPHSTASFLALLHASQETLFQKQARELDIKTRFAPSSGATPPLLLPLRRVNLLLYYTPQQRRLASCISSSLDRTSVPLYDFLSWTLSLFLQGPLFPPLLFCGV</sequence>
<accession>A0AAD4QIL2</accession>
<dbReference type="EMBL" id="WTXG01000349">
    <property type="protein sequence ID" value="KAI0289236.1"/>
    <property type="molecule type" value="Genomic_DNA"/>
</dbReference>
<name>A0AAD4QIL2_9AGAM</name>
<organism evidence="1 2">
    <name type="scientific">Multifurca ochricompacta</name>
    <dbReference type="NCBI Taxonomy" id="376703"/>
    <lineage>
        <taxon>Eukaryota</taxon>
        <taxon>Fungi</taxon>
        <taxon>Dikarya</taxon>
        <taxon>Basidiomycota</taxon>
        <taxon>Agaricomycotina</taxon>
        <taxon>Agaricomycetes</taxon>
        <taxon>Russulales</taxon>
        <taxon>Russulaceae</taxon>
        <taxon>Multifurca</taxon>
    </lineage>
</organism>
<keyword evidence="2" id="KW-1185">Reference proteome</keyword>
<reference evidence="1" key="1">
    <citation type="journal article" date="2022" name="New Phytol.">
        <title>Evolutionary transition to the ectomycorrhizal habit in the genomes of a hyperdiverse lineage of mushroom-forming fungi.</title>
        <authorList>
            <person name="Looney B."/>
            <person name="Miyauchi S."/>
            <person name="Morin E."/>
            <person name="Drula E."/>
            <person name="Courty P.E."/>
            <person name="Kohler A."/>
            <person name="Kuo A."/>
            <person name="LaButti K."/>
            <person name="Pangilinan J."/>
            <person name="Lipzen A."/>
            <person name="Riley R."/>
            <person name="Andreopoulos W."/>
            <person name="He G."/>
            <person name="Johnson J."/>
            <person name="Nolan M."/>
            <person name="Tritt A."/>
            <person name="Barry K.W."/>
            <person name="Grigoriev I.V."/>
            <person name="Nagy L.G."/>
            <person name="Hibbett D."/>
            <person name="Henrissat B."/>
            <person name="Matheny P.B."/>
            <person name="Labbe J."/>
            <person name="Martin F.M."/>
        </authorList>
    </citation>
    <scope>NUCLEOTIDE SEQUENCE</scope>
    <source>
        <strain evidence="1">BPL690</strain>
    </source>
</reference>
<dbReference type="Proteomes" id="UP001203297">
    <property type="component" value="Unassembled WGS sequence"/>
</dbReference>
<evidence type="ECO:0000313" key="2">
    <source>
        <dbReference type="Proteomes" id="UP001203297"/>
    </source>
</evidence>
<dbReference type="AlphaFoldDB" id="A0AAD4QIL2"/>
<evidence type="ECO:0000313" key="1">
    <source>
        <dbReference type="EMBL" id="KAI0289236.1"/>
    </source>
</evidence>
<comment type="caution">
    <text evidence="1">The sequence shown here is derived from an EMBL/GenBank/DDBJ whole genome shotgun (WGS) entry which is preliminary data.</text>
</comment>
<proteinExistence type="predicted"/>
<gene>
    <name evidence="1" type="ORF">B0F90DRAFT_875899</name>
</gene>
<protein>
    <submittedName>
        <fullName evidence="1">Uncharacterized protein</fullName>
    </submittedName>
</protein>